<evidence type="ECO:0000313" key="5">
    <source>
        <dbReference type="Proteomes" id="UP000245647"/>
    </source>
</evidence>
<dbReference type="GO" id="GO:0004553">
    <property type="term" value="F:hydrolase activity, hydrolyzing O-glycosyl compounds"/>
    <property type="evidence" value="ECO:0007669"/>
    <property type="project" value="InterPro"/>
</dbReference>
<dbReference type="OrthoDB" id="9805821at2"/>
<proteinExistence type="predicted"/>
<evidence type="ECO:0000313" key="4">
    <source>
        <dbReference type="EMBL" id="PWG79438.1"/>
    </source>
</evidence>
<dbReference type="Proteomes" id="UP000245647">
    <property type="component" value="Unassembled WGS sequence"/>
</dbReference>
<dbReference type="AlphaFoldDB" id="A0A2U2PDG1"/>
<feature type="domain" description="Beta-lactamase-related" evidence="3">
    <location>
        <begin position="233"/>
        <end position="583"/>
    </location>
</feature>
<dbReference type="EMBL" id="QEAS01000014">
    <property type="protein sequence ID" value="PWG79438.1"/>
    <property type="molecule type" value="Genomic_DNA"/>
</dbReference>
<comment type="caution">
    <text evidence="4">The sequence shown here is derived from an EMBL/GenBank/DDBJ whole genome shotgun (WGS) entry which is preliminary data.</text>
</comment>
<evidence type="ECO:0000259" key="3">
    <source>
        <dbReference type="Pfam" id="PF00144"/>
    </source>
</evidence>
<dbReference type="PANTHER" id="PTHR43283:SF11">
    <property type="entry name" value="BETA-LACTAMASE-RELATED DOMAIN-CONTAINING PROTEIN"/>
    <property type="match status" value="1"/>
</dbReference>
<dbReference type="InterPro" id="IPR050789">
    <property type="entry name" value="Diverse_Enzym_Activities"/>
</dbReference>
<evidence type="ECO:0000256" key="1">
    <source>
        <dbReference type="ARBA" id="ARBA00022801"/>
    </source>
</evidence>
<dbReference type="GO" id="GO:0005975">
    <property type="term" value="P:carbohydrate metabolic process"/>
    <property type="evidence" value="ECO:0007669"/>
    <property type="project" value="InterPro"/>
</dbReference>
<dbReference type="InterPro" id="IPR036881">
    <property type="entry name" value="Glyco_hydro_3_C_sf"/>
</dbReference>
<dbReference type="Gene3D" id="3.40.50.1700">
    <property type="entry name" value="Glycoside hydrolase family 3 C-terminal domain"/>
    <property type="match status" value="1"/>
</dbReference>
<dbReference type="SUPFAM" id="SSF56601">
    <property type="entry name" value="beta-lactamase/transpeptidase-like"/>
    <property type="match status" value="1"/>
</dbReference>
<keyword evidence="2" id="KW-0812">Transmembrane</keyword>
<dbReference type="InterPro" id="IPR012338">
    <property type="entry name" value="Beta-lactam/transpept-like"/>
</dbReference>
<keyword evidence="2" id="KW-1133">Transmembrane helix</keyword>
<protein>
    <submittedName>
        <fullName evidence="4">Beta-N-acetylglucosaminidase</fullName>
    </submittedName>
</protein>
<organism evidence="4 5">
    <name type="scientific">Pararcticibacter amylolyticus</name>
    <dbReference type="NCBI Taxonomy" id="2173175"/>
    <lineage>
        <taxon>Bacteria</taxon>
        <taxon>Pseudomonadati</taxon>
        <taxon>Bacteroidota</taxon>
        <taxon>Sphingobacteriia</taxon>
        <taxon>Sphingobacteriales</taxon>
        <taxon>Sphingobacteriaceae</taxon>
        <taxon>Pararcticibacter</taxon>
    </lineage>
</organism>
<dbReference type="Pfam" id="PF00144">
    <property type="entry name" value="Beta-lactamase"/>
    <property type="match status" value="1"/>
</dbReference>
<accession>A0A2U2PDG1</accession>
<keyword evidence="5" id="KW-1185">Reference proteome</keyword>
<reference evidence="4 5" key="1">
    <citation type="submission" date="2018-04" db="EMBL/GenBank/DDBJ databases">
        <title>Pedobacter chongqingensis sp. nov., isolated from a rottenly hemp rope.</title>
        <authorList>
            <person name="Cai Y."/>
        </authorList>
    </citation>
    <scope>NUCLEOTIDE SEQUENCE [LARGE SCALE GENOMIC DNA]</scope>
    <source>
        <strain evidence="4 5">FJ4-8</strain>
    </source>
</reference>
<evidence type="ECO:0000256" key="2">
    <source>
        <dbReference type="SAM" id="Phobius"/>
    </source>
</evidence>
<gene>
    <name evidence="4" type="ORF">DDR33_16895</name>
</gene>
<dbReference type="Gene3D" id="3.40.710.10">
    <property type="entry name" value="DD-peptidase/beta-lactamase superfamily"/>
    <property type="match status" value="1"/>
</dbReference>
<keyword evidence="2" id="KW-0472">Membrane</keyword>
<sequence>MISCLKKDCLRCVLFFISFMLVAFTAPGFYCRSAGDDWMGGMSQAEKSTVLLNNENGIIPFRNLEEKRIASVNLGTAYAAEFDSILNKYTEVGRFSASAYPPGRRDQLSSDLKLYNTVIVQLTGQSIADNVNRVFLKDLRKTRQVVVVLYGDPVSLKMLDGADFPVIWSANNNPGSANFTAQLLFGGVAASARLTLDVSLKYKRGSGYSTIVTRLKYAIPEDAGIDSRNLKPIDDIVAEAISKHATPGAVVMVVKDGKVIFDRAYGTHTYGDDRVTRIDDIFDLASVSKIASTTMAAMRLYEENKLKLDTIIGAYFPLARSTNKNNLLVRELMLHEAGLVPYIPFHNSIRPGDFSRDSSEAYPVKVADNYYIRKGYYEDVMLPRMLNSGLRARGRYEYSDLSMYFMKEIVEYLTSEKLDHYVLEQFYRPLGMQTAGYNPRLRFDKSRIMPTENDTYFRKTLLQGYVHDQGAALAGGVAGHAGVFATANDMAILFQMMLNGGTYGEKQFFQPSTISLFTSRQSKVSRRGLGFDRWDPDRDNRYPSELASPETYGHTGFTGTCIWVDPKSNLIYIFLSNRLNDQPANKISSLRIRPRIQDVIYEAISKGQ</sequence>
<dbReference type="InterPro" id="IPR001466">
    <property type="entry name" value="Beta-lactam-related"/>
</dbReference>
<feature type="transmembrane region" description="Helical" evidence="2">
    <location>
        <begin position="12"/>
        <end position="30"/>
    </location>
</feature>
<name>A0A2U2PDG1_9SPHI</name>
<keyword evidence="1" id="KW-0378">Hydrolase</keyword>
<dbReference type="PANTHER" id="PTHR43283">
    <property type="entry name" value="BETA-LACTAMASE-RELATED"/>
    <property type="match status" value="1"/>
</dbReference>